<dbReference type="InterPro" id="IPR000089">
    <property type="entry name" value="Biotin_lipoyl"/>
</dbReference>
<dbReference type="EC" id="1.2.4.4" evidence="2"/>
<accession>D3W8J8</accession>
<dbReference type="AlphaFoldDB" id="D3W8J8"/>
<dbReference type="GO" id="GO:0006633">
    <property type="term" value="P:fatty acid biosynthetic process"/>
    <property type="evidence" value="ECO:0007669"/>
    <property type="project" value="InterPro"/>
</dbReference>
<dbReference type="Gene3D" id="3.40.47.10">
    <property type="match status" value="1"/>
</dbReference>
<dbReference type="Pfam" id="PF02780">
    <property type="entry name" value="Transketolase_C"/>
    <property type="match status" value="1"/>
</dbReference>
<dbReference type="PANTHER" id="PTHR42980">
    <property type="entry name" value="2-OXOISOVALERATE DEHYDROGENASE SUBUNIT BETA-RELATED"/>
    <property type="match status" value="1"/>
</dbReference>
<sequence>MNEFLRSDALRLYRWVRTARCIDDMERELVARGEAFFQVSGAGHEAGAALALVLNPEDYLHCHYRDKALMLARGIPVLEFFDSLLCSGASHSAGRQMSAHLSAPALKILSVVGPVGNSALQAAGVAEQIKNQPSHPIVLCSLGDGMTQQGEVMESIAEAVRSALPVLFLIEDNHFSISTPTGGKTFFSHPNGDAESFYGLAIHRVDGTDPVACLSTLRTLVNNMRESRAPVLCVMQVERLTSHTNADDDTVYRDPEAVQRLRETADPIAKLRAQLMASGIADSALTALDQEIRAEVRAAAEKALDHPAPAAEHGAKAVVPSMLTNRHLECRGSGHAEPITMAEALRETLRSQMTEDERVTLYGEDIEDPKGDVFGVTRGLTAAFPGRVRNSPLSESTIVGTSIGRAFAGGRPVAFLQFADFLPLAFNQIAMELASVHWRTQGSWAAPVILMVTCGAYRPGLGPFHAHSFESIIAHLPGIDVVVSSTAADAAGMLNAAFASQRPTVIFYPKALLSDRSRATSPDVGKQFIPIGAARVVRTGQELTLVGWGNTVPICEKVAATLESAGVSAEVIDLRWLSPWDRETVCDSVRKTRRLLVVHEDNLSVGFGAEILATVVESVEGLLKCRRVARPDTFIPCHFGNQLDLLPSYQKVLAAAAEMLDLDLSWTRPALPDAGRQVVTVIGSSPSDQNVDVVDIAVQVGDAVTAGQTIASLEADKAIVDLASPADGIVEAIHLQVGDKAPVDAPLMTLIVARGRPRQPSSEVHGVARLARRVSKRVLGHGSSSRTNVVLSGLAACRGRARLDNRELALRFPALASSNGGEDGIYARTGIESRLVADQEQDAVTMAVEAASAALKEAGIEARDLSLVICSTSTPVMISPSTACQVLHSLAPGSDIPAYDLQAACSGYLYALANAWDFIQQHPEATVLVLTTETMRRIVDIDDPGTSTIFADAATATIISSGLRHGPALASLQRPVLGAHGESGKTLRVPFPGTGAHVHMDGGRIFVEAIRRMADMLLKACAQSNISLQDLGLVVPHQANGRIIEALRTRLNLAENQVWNEIRFQGNTSSSSIPLALDTVLRRDKSTQRIGLCTFGAGYTFGGAILELGRPRDGSRIS</sequence>
<dbReference type="CDD" id="cd06849">
    <property type="entry name" value="lipoyl_domain"/>
    <property type="match status" value="1"/>
</dbReference>
<dbReference type="Pfam" id="PF02779">
    <property type="entry name" value="Transket_pyr"/>
    <property type="match status" value="1"/>
</dbReference>
<comment type="cofactor">
    <cofactor evidence="1">
        <name>thiamine diphosphate</name>
        <dbReference type="ChEBI" id="CHEBI:58937"/>
    </cofactor>
</comment>
<evidence type="ECO:0000256" key="1">
    <source>
        <dbReference type="ARBA" id="ARBA00001964"/>
    </source>
</evidence>
<dbReference type="GO" id="GO:0009083">
    <property type="term" value="P:branched-chain amino acid catabolic process"/>
    <property type="evidence" value="ECO:0007669"/>
    <property type="project" value="TreeGrafter"/>
</dbReference>
<evidence type="ECO:0000259" key="7">
    <source>
        <dbReference type="PROSITE" id="PS50968"/>
    </source>
</evidence>
<dbReference type="Pfam" id="PF00676">
    <property type="entry name" value="E1_dh"/>
    <property type="match status" value="1"/>
</dbReference>
<evidence type="ECO:0000256" key="3">
    <source>
        <dbReference type="ARBA" id="ARBA00022679"/>
    </source>
</evidence>
<organism evidence="8">
    <name type="scientific">uncultured bacterium EC5</name>
    <dbReference type="NCBI Taxonomy" id="672206"/>
    <lineage>
        <taxon>Bacteria</taxon>
        <taxon>environmental samples</taxon>
    </lineage>
</organism>
<dbReference type="SMART" id="SM00861">
    <property type="entry name" value="Transket_pyr"/>
    <property type="match status" value="1"/>
</dbReference>
<dbReference type="InterPro" id="IPR033248">
    <property type="entry name" value="Transketolase_C"/>
</dbReference>
<dbReference type="PROSITE" id="PS50968">
    <property type="entry name" value="BIOTINYL_LIPOYL"/>
    <property type="match status" value="1"/>
</dbReference>
<dbReference type="InterPro" id="IPR001017">
    <property type="entry name" value="DH_E1"/>
</dbReference>
<dbReference type="CDD" id="cd02000">
    <property type="entry name" value="TPP_E1_PDC_ADC_BCADC"/>
    <property type="match status" value="1"/>
</dbReference>
<keyword evidence="6" id="KW-0786">Thiamine pyrophosphate</keyword>
<dbReference type="GO" id="GO:0003863">
    <property type="term" value="F:branched-chain 2-oxo acid dehydrogenase activity"/>
    <property type="evidence" value="ECO:0007669"/>
    <property type="project" value="UniProtKB-EC"/>
</dbReference>
<reference evidence="8" key="2">
    <citation type="journal article" date="2011" name="J. Bacteriol.">
        <title>Long-chain N-acyl amino acid synthases are linked to the putative PEP-CTERM/exosortase protein-sorting system in Gram-negative bacteria.</title>
        <authorList>
            <person name="Craig J.W."/>
            <person name="Cherry M.A."/>
            <person name="Brady S.F."/>
        </authorList>
    </citation>
    <scope>NUCLEOTIDE SEQUENCE</scope>
</reference>
<evidence type="ECO:0000256" key="4">
    <source>
        <dbReference type="ARBA" id="ARBA00022823"/>
    </source>
</evidence>
<dbReference type="Pfam" id="PF08545">
    <property type="entry name" value="ACP_syn_III"/>
    <property type="match status" value="1"/>
</dbReference>
<dbReference type="PANTHER" id="PTHR42980:SF1">
    <property type="entry name" value="2-OXOISOVALERATE DEHYDROGENASE SUBUNIT BETA, MITOCHONDRIAL"/>
    <property type="match status" value="1"/>
</dbReference>
<dbReference type="Gene3D" id="3.40.50.920">
    <property type="match status" value="1"/>
</dbReference>
<dbReference type="SUPFAM" id="SSF52922">
    <property type="entry name" value="TK C-terminal domain-like"/>
    <property type="match status" value="1"/>
</dbReference>
<dbReference type="InterPro" id="IPR011053">
    <property type="entry name" value="Single_hybrid_motif"/>
</dbReference>
<dbReference type="SUPFAM" id="SSF51230">
    <property type="entry name" value="Single hybrid motif"/>
    <property type="match status" value="1"/>
</dbReference>
<feature type="domain" description="Lipoyl-binding" evidence="7">
    <location>
        <begin position="679"/>
        <end position="751"/>
    </location>
</feature>
<dbReference type="InterPro" id="IPR003016">
    <property type="entry name" value="2-oxoA_DH_lipoyl-BS"/>
</dbReference>
<dbReference type="CDD" id="cd00830">
    <property type="entry name" value="KAS_III"/>
    <property type="match status" value="1"/>
</dbReference>
<evidence type="ECO:0000313" key="8">
    <source>
        <dbReference type="EMBL" id="ACX33947.1"/>
    </source>
</evidence>
<evidence type="ECO:0000256" key="5">
    <source>
        <dbReference type="ARBA" id="ARBA00023002"/>
    </source>
</evidence>
<protein>
    <recommendedName>
        <fullName evidence="2">3-methyl-2-oxobutanoate dehydrogenase (2-methylpropanoyl-transferring)</fullName>
        <ecNumber evidence="2">1.2.4.4</ecNumber>
    </recommendedName>
</protein>
<keyword evidence="3" id="KW-0808">Transferase</keyword>
<keyword evidence="5" id="KW-0560">Oxidoreductase</keyword>
<dbReference type="Gene3D" id="2.40.50.100">
    <property type="match status" value="1"/>
</dbReference>
<dbReference type="NCBIfam" id="NF006829">
    <property type="entry name" value="PRK09352.1"/>
    <property type="match status" value="1"/>
</dbReference>
<dbReference type="SUPFAM" id="SSF53901">
    <property type="entry name" value="Thiolase-like"/>
    <property type="match status" value="1"/>
</dbReference>
<evidence type="ECO:0000256" key="2">
    <source>
        <dbReference type="ARBA" id="ARBA00012277"/>
    </source>
</evidence>
<dbReference type="PROSITE" id="PS00189">
    <property type="entry name" value="LIPOYL"/>
    <property type="match status" value="1"/>
</dbReference>
<dbReference type="InterPro" id="IPR016039">
    <property type="entry name" value="Thiolase-like"/>
</dbReference>
<dbReference type="GO" id="GO:0007584">
    <property type="term" value="P:response to nutrient"/>
    <property type="evidence" value="ECO:0007669"/>
    <property type="project" value="TreeGrafter"/>
</dbReference>
<dbReference type="InterPro" id="IPR009014">
    <property type="entry name" value="Transketo_C/PFOR_II"/>
</dbReference>
<dbReference type="InterPro" id="IPR013747">
    <property type="entry name" value="ACP_syn_III_C"/>
</dbReference>
<dbReference type="Pfam" id="PF08541">
    <property type="entry name" value="ACP_syn_III_C"/>
    <property type="match status" value="1"/>
</dbReference>
<dbReference type="Pfam" id="PF00364">
    <property type="entry name" value="Biotin_lipoyl"/>
    <property type="match status" value="1"/>
</dbReference>
<keyword evidence="4" id="KW-0450">Lipoyl</keyword>
<dbReference type="SUPFAM" id="SSF52518">
    <property type="entry name" value="Thiamin diphosphate-binding fold (THDP-binding)"/>
    <property type="match status" value="2"/>
</dbReference>
<dbReference type="EMBL" id="JF429406">
    <property type="protein sequence ID" value="ACX33947.1"/>
    <property type="molecule type" value="Genomic_DNA"/>
</dbReference>
<dbReference type="InterPro" id="IPR005475">
    <property type="entry name" value="Transketolase-like_Pyr-bd"/>
</dbReference>
<proteinExistence type="predicted"/>
<dbReference type="GO" id="GO:0004315">
    <property type="term" value="F:3-oxoacyl-[acyl-carrier-protein] synthase activity"/>
    <property type="evidence" value="ECO:0007669"/>
    <property type="project" value="InterPro"/>
</dbReference>
<reference evidence="8" key="1">
    <citation type="journal article" date="2010" name="Appl. Environ. Microbiol.">
        <title>Expanding small-molecule functional metagenomics through parallel screening of broad-host-range cosmid environmental DNA libraries in diverse proteobacteria.</title>
        <authorList>
            <person name="Craig J.W."/>
            <person name="Chang F.Y."/>
            <person name="Kim J.H."/>
            <person name="Obiajulu S.C."/>
            <person name="Brady S.F."/>
        </authorList>
    </citation>
    <scope>NUCLEOTIDE SEQUENCE</scope>
</reference>
<evidence type="ECO:0000256" key="6">
    <source>
        <dbReference type="ARBA" id="ARBA00023052"/>
    </source>
</evidence>
<dbReference type="InterPro" id="IPR029061">
    <property type="entry name" value="THDP-binding"/>
</dbReference>
<dbReference type="InterPro" id="IPR013751">
    <property type="entry name" value="ACP_syn_III_N"/>
</dbReference>
<dbReference type="Gene3D" id="3.40.50.970">
    <property type="match status" value="2"/>
</dbReference>
<dbReference type="KEGG" id="ag:ACX33947"/>
<name>D3W8J8_9BACT</name>